<proteinExistence type="predicted"/>
<evidence type="ECO:0000313" key="2">
    <source>
        <dbReference type="Proteomes" id="UP000293952"/>
    </source>
</evidence>
<reference evidence="1 2" key="1">
    <citation type="submission" date="2019-02" db="EMBL/GenBank/DDBJ databases">
        <title>Genome sequence of the sea-ice species Brumimicrobium glaciale.</title>
        <authorList>
            <person name="Bowman J.P."/>
        </authorList>
    </citation>
    <scope>NUCLEOTIDE SEQUENCE [LARGE SCALE GENOMIC DNA]</scope>
    <source>
        <strain evidence="1 2">IC156</strain>
    </source>
</reference>
<sequence>MKTYLAGIIPKIKRYSEKLDNLTLLTNQHWVVLDELSNSKLVYIFRSNFELLISKNGKVEKGKWEYLGNNSLLIERKDESYLFRHGFFDANILALKVDGKDEFAFLINENNYGGDLNSIEKILDFLERKYLKMIPQNQIELLNNHNKSTETELTTLNLDKDLNPVENSEWKHGYMDRQGNLIIEYKYDMAYDFSEGLASVYLIGKKTDYYGFVDEKGNEIIPLKYEFAESFSEGLCLARLNRKFGFLNKIGETIIGFKFDEAASFEFGKARVKINGRKFYIDKKGNEI</sequence>
<dbReference type="PANTHER" id="PTHR37841:SF1">
    <property type="entry name" value="DUF3298 DOMAIN-CONTAINING PROTEIN"/>
    <property type="match status" value="1"/>
</dbReference>
<evidence type="ECO:0000313" key="1">
    <source>
        <dbReference type="EMBL" id="RYM32900.1"/>
    </source>
</evidence>
<dbReference type="SUPFAM" id="SSF69360">
    <property type="entry name" value="Cell wall binding repeat"/>
    <property type="match status" value="1"/>
</dbReference>
<dbReference type="PANTHER" id="PTHR37841">
    <property type="entry name" value="GLR2918 PROTEIN"/>
    <property type="match status" value="1"/>
</dbReference>
<dbReference type="RefSeq" id="WP_130094237.1">
    <property type="nucleotide sequence ID" value="NZ_SETE01000005.1"/>
</dbReference>
<keyword evidence="2" id="KW-1185">Reference proteome</keyword>
<dbReference type="EMBL" id="SETE01000005">
    <property type="protein sequence ID" value="RYM32900.1"/>
    <property type="molecule type" value="Genomic_DNA"/>
</dbReference>
<dbReference type="OrthoDB" id="1424919at2"/>
<comment type="caution">
    <text evidence="1">The sequence shown here is derived from an EMBL/GenBank/DDBJ whole genome shotgun (WGS) entry which is preliminary data.</text>
</comment>
<name>A0A4Q4KJ90_9FLAO</name>
<dbReference type="Proteomes" id="UP000293952">
    <property type="component" value="Unassembled WGS sequence"/>
</dbReference>
<protein>
    <submittedName>
        <fullName evidence="1">WG repeat-containing protein</fullName>
    </submittedName>
</protein>
<dbReference type="Pfam" id="PF14903">
    <property type="entry name" value="WG_beta_rep"/>
    <property type="match status" value="3"/>
</dbReference>
<dbReference type="InterPro" id="IPR032774">
    <property type="entry name" value="WG_beta_rep"/>
</dbReference>
<organism evidence="1 2">
    <name type="scientific">Brumimicrobium glaciale</name>
    <dbReference type="NCBI Taxonomy" id="200475"/>
    <lineage>
        <taxon>Bacteria</taxon>
        <taxon>Pseudomonadati</taxon>
        <taxon>Bacteroidota</taxon>
        <taxon>Flavobacteriia</taxon>
        <taxon>Flavobacteriales</taxon>
        <taxon>Crocinitomicaceae</taxon>
        <taxon>Brumimicrobium</taxon>
    </lineage>
</organism>
<accession>A0A4Q4KJ90</accession>
<gene>
    <name evidence="1" type="ORF">ERX46_12660</name>
</gene>
<dbReference type="AlphaFoldDB" id="A0A4Q4KJ90"/>